<evidence type="ECO:0000313" key="6">
    <source>
        <dbReference type="EMBL" id="WFD04036.1"/>
    </source>
</evidence>
<gene>
    <name evidence="6" type="ORF">MOBT1_002733</name>
</gene>
<dbReference type="PROSITE" id="PS50219">
    <property type="entry name" value="CNH"/>
    <property type="match status" value="1"/>
</dbReference>
<organism evidence="6 7">
    <name type="scientific">Malassezia obtusa</name>
    <dbReference type="NCBI Taxonomy" id="76774"/>
    <lineage>
        <taxon>Eukaryota</taxon>
        <taxon>Fungi</taxon>
        <taxon>Dikarya</taxon>
        <taxon>Basidiomycota</taxon>
        <taxon>Ustilaginomycotina</taxon>
        <taxon>Malasseziomycetes</taxon>
        <taxon>Malasseziales</taxon>
        <taxon>Malasseziaceae</taxon>
        <taxon>Malassezia</taxon>
    </lineage>
</organism>
<dbReference type="GO" id="GO:0005737">
    <property type="term" value="C:cytoplasm"/>
    <property type="evidence" value="ECO:0007669"/>
    <property type="project" value="UniProtKB-SubCell"/>
</dbReference>
<evidence type="ECO:0000256" key="4">
    <source>
        <dbReference type="ARBA" id="ARBA00022927"/>
    </source>
</evidence>
<dbReference type="GO" id="GO:0016020">
    <property type="term" value="C:membrane"/>
    <property type="evidence" value="ECO:0007669"/>
    <property type="project" value="TreeGrafter"/>
</dbReference>
<evidence type="ECO:0000256" key="3">
    <source>
        <dbReference type="ARBA" id="ARBA00022490"/>
    </source>
</evidence>
<sequence length="985" mass="108179">MGARSAYAIQALTPAALPTQAAEPGSPADLSRAVRYAAVWEDHAYVAANDGCLHHYTLHAREASSVRALLTQPAAWHLEKSLTISATGKPIERVFVYASLYVIAVLCENTLRFFSYPHLGPASNGLAPIKGVQAIADDADAEADEAAAGFVSLCLLKRKKLVLIMIEPRGWGTVKEIALGCDAFVARRFDDVVCVASPSEYSLVHLDSGVQTPLGLPISQSTEVSSARIRPSIVPVAFGSLHTFLITSHSDAGTLGAFLRSDGEPTDKLIEWPSHPRSVVADPPYIIALLRNDTIEVHDLRTMRCVQTLAVSADMDPRFLLRILGDGQLLSQPVSEPLETCVVEIGAKELPSPPDEESHETQALLCPLPIPPAARATQWRPVRTLIGYKRAISCLTLPTPSSMAWKYAQAHNWGAADEALDVPGWAAPEMRTAAYLALNHIRATRFIKATPWLLRTRFDARLLLDKYPRFRGLLVPAKVEMDALLGEAWNAIPPVDRLIDANLLLNYGQELSSDPGMQELRQLLHKRADNMLEEVLRDTVQRDNAPVYQAALLTLALERDAHAPSVDLLPHAAECPVEMLEPTLATYHRFGLKAELLRRRGQVTDALQIHCGMVDGTLHDPVDCVTADQVARDIEQLATSADIIHYGLWLAQHDLQQGLKALLRVDYHGSDSERVLASLRELDADAAEQLLEHVVFTSAEQTQAQHAELCARLVKTSVASADTVPPYTDRRRSLPAHLAEHVSMVGARARIKLMVLLQHSQVLDLASTLQLVAQHRELSFEQAILLARLGRASDALSLLALTIRDPLTSEAFCTQDACVLSAADTHALAQDASIASYATLVQKKSARKPRTASAPLLRTLLDMYLREDPVDEYRDAVLHLLNKHTRQFDLFEIISRIPPHWPVAALETYLVHALRAELQRRRLAEVIKGTALARSLDVGEQHWQAVRSLGGVIQDDPDDNAAIEASSPIEGPLWDLAVRKEKDST</sequence>
<evidence type="ECO:0000313" key="7">
    <source>
        <dbReference type="Proteomes" id="UP001214603"/>
    </source>
</evidence>
<dbReference type="Proteomes" id="UP001214603">
    <property type="component" value="Chromosome 6"/>
</dbReference>
<evidence type="ECO:0000259" key="5">
    <source>
        <dbReference type="PROSITE" id="PS50219"/>
    </source>
</evidence>
<keyword evidence="7" id="KW-1185">Reference proteome</keyword>
<proteinExistence type="predicted"/>
<dbReference type="GO" id="GO:0015031">
    <property type="term" value="P:protein transport"/>
    <property type="evidence" value="ECO:0007669"/>
    <property type="project" value="UniProtKB-KW"/>
</dbReference>
<dbReference type="InterPro" id="IPR032914">
    <property type="entry name" value="Vam6/VPS39/TRAP1"/>
</dbReference>
<keyword evidence="2" id="KW-0813">Transport</keyword>
<comment type="subcellular location">
    <subcellularLocation>
        <location evidence="1">Cytoplasm</location>
    </subcellularLocation>
</comment>
<dbReference type="PANTHER" id="PTHR12894:SF27">
    <property type="entry name" value="TRANSFORMING GROWTH FACTOR-BETA RECEPTOR-ASSOCIATED PROTEIN 1"/>
    <property type="match status" value="1"/>
</dbReference>
<feature type="domain" description="CNH" evidence="5">
    <location>
        <begin position="31"/>
        <end position="327"/>
    </location>
</feature>
<keyword evidence="3" id="KW-0963">Cytoplasm</keyword>
<dbReference type="GO" id="GO:0034058">
    <property type="term" value="P:endosomal vesicle fusion"/>
    <property type="evidence" value="ECO:0007669"/>
    <property type="project" value="TreeGrafter"/>
</dbReference>
<evidence type="ECO:0000256" key="1">
    <source>
        <dbReference type="ARBA" id="ARBA00004496"/>
    </source>
</evidence>
<evidence type="ECO:0000256" key="2">
    <source>
        <dbReference type="ARBA" id="ARBA00022448"/>
    </source>
</evidence>
<dbReference type="GO" id="GO:0006914">
    <property type="term" value="P:autophagy"/>
    <property type="evidence" value="ECO:0007669"/>
    <property type="project" value="TreeGrafter"/>
</dbReference>
<reference evidence="6" key="1">
    <citation type="submission" date="2023-03" db="EMBL/GenBank/DDBJ databases">
        <title>Mating type loci evolution in Malassezia.</title>
        <authorList>
            <person name="Coelho M.A."/>
        </authorList>
    </citation>
    <scope>NUCLEOTIDE SEQUENCE</scope>
    <source>
        <strain evidence="6">CBS 7876</strain>
    </source>
</reference>
<accession>A0AAF0E1G5</accession>
<dbReference type="PANTHER" id="PTHR12894">
    <property type="entry name" value="CNH DOMAIN CONTAINING"/>
    <property type="match status" value="1"/>
</dbReference>
<dbReference type="Pfam" id="PF00780">
    <property type="entry name" value="CNH"/>
    <property type="match status" value="1"/>
</dbReference>
<keyword evidence="4" id="KW-0653">Protein transport</keyword>
<protein>
    <recommendedName>
        <fullName evidence="5">CNH domain-containing protein</fullName>
    </recommendedName>
</protein>
<dbReference type="InterPro" id="IPR001180">
    <property type="entry name" value="CNH_dom"/>
</dbReference>
<dbReference type="EMBL" id="CP119939">
    <property type="protein sequence ID" value="WFD04036.1"/>
    <property type="molecule type" value="Genomic_DNA"/>
</dbReference>
<dbReference type="AlphaFoldDB" id="A0AAF0E1G5"/>
<name>A0AAF0E1G5_9BASI</name>